<evidence type="ECO:0000256" key="2">
    <source>
        <dbReference type="ARBA" id="ARBA00022730"/>
    </source>
</evidence>
<keyword evidence="5" id="KW-0687">Ribonucleoprotein</keyword>
<dbReference type="CDD" id="cd00473">
    <property type="entry name" value="bS6"/>
    <property type="match status" value="1"/>
</dbReference>
<dbReference type="GO" id="GO:0070181">
    <property type="term" value="F:small ribosomal subunit rRNA binding"/>
    <property type="evidence" value="ECO:0007669"/>
    <property type="project" value="TreeGrafter"/>
</dbReference>
<dbReference type="Gene3D" id="3.30.70.60">
    <property type="match status" value="1"/>
</dbReference>
<dbReference type="GO" id="GO:0005737">
    <property type="term" value="C:cytoplasm"/>
    <property type="evidence" value="ECO:0007669"/>
    <property type="project" value="UniProtKB-ARBA"/>
</dbReference>
<dbReference type="SUPFAM" id="SSF54995">
    <property type="entry name" value="Ribosomal protein S6"/>
    <property type="match status" value="1"/>
</dbReference>
<comment type="similarity">
    <text evidence="1">Belongs to the bacterial ribosomal protein bS6 family.</text>
</comment>
<feature type="compositionally biased region" description="Basic and acidic residues" evidence="6">
    <location>
        <begin position="18"/>
        <end position="29"/>
    </location>
</feature>
<keyword evidence="8" id="KW-1185">Reference proteome</keyword>
<dbReference type="Proteomes" id="UP000436088">
    <property type="component" value="Unassembled WGS sequence"/>
</dbReference>
<dbReference type="InterPro" id="IPR035980">
    <property type="entry name" value="Ribosomal_bS6_sf"/>
</dbReference>
<organism evidence="7 8">
    <name type="scientific">Hibiscus syriacus</name>
    <name type="common">Rose of Sharon</name>
    <dbReference type="NCBI Taxonomy" id="106335"/>
    <lineage>
        <taxon>Eukaryota</taxon>
        <taxon>Viridiplantae</taxon>
        <taxon>Streptophyta</taxon>
        <taxon>Embryophyta</taxon>
        <taxon>Tracheophyta</taxon>
        <taxon>Spermatophyta</taxon>
        <taxon>Magnoliopsida</taxon>
        <taxon>eudicotyledons</taxon>
        <taxon>Gunneridae</taxon>
        <taxon>Pentapetalae</taxon>
        <taxon>rosids</taxon>
        <taxon>malvids</taxon>
        <taxon>Malvales</taxon>
        <taxon>Malvaceae</taxon>
        <taxon>Malvoideae</taxon>
        <taxon>Hibiscus</taxon>
    </lineage>
</organism>
<dbReference type="InterPro" id="IPR000529">
    <property type="entry name" value="Ribosomal_bS6"/>
</dbReference>
<comment type="caution">
    <text evidence="7">The sequence shown here is derived from an EMBL/GenBank/DDBJ whole genome shotgun (WGS) entry which is preliminary data.</text>
</comment>
<dbReference type="PANTHER" id="PTHR21011">
    <property type="entry name" value="MITOCHONDRIAL 28S RIBOSOMAL PROTEIN S6"/>
    <property type="match status" value="1"/>
</dbReference>
<dbReference type="Pfam" id="PF01250">
    <property type="entry name" value="Ribosomal_S6"/>
    <property type="match status" value="1"/>
</dbReference>
<evidence type="ECO:0000256" key="1">
    <source>
        <dbReference type="ARBA" id="ARBA00009512"/>
    </source>
</evidence>
<keyword evidence="2" id="KW-0699">rRNA-binding</keyword>
<evidence type="ECO:0000256" key="5">
    <source>
        <dbReference type="ARBA" id="ARBA00023274"/>
    </source>
</evidence>
<evidence type="ECO:0000256" key="3">
    <source>
        <dbReference type="ARBA" id="ARBA00022884"/>
    </source>
</evidence>
<dbReference type="InterPro" id="IPR020815">
    <property type="entry name" value="Ribosomal_bS6_CS"/>
</dbReference>
<evidence type="ECO:0000256" key="4">
    <source>
        <dbReference type="ARBA" id="ARBA00022980"/>
    </source>
</evidence>
<dbReference type="GO" id="GO:0003735">
    <property type="term" value="F:structural constituent of ribosome"/>
    <property type="evidence" value="ECO:0007669"/>
    <property type="project" value="InterPro"/>
</dbReference>
<dbReference type="PROSITE" id="PS01048">
    <property type="entry name" value="RIBOSOMAL_S6"/>
    <property type="match status" value="1"/>
</dbReference>
<dbReference type="GO" id="GO:0006412">
    <property type="term" value="P:translation"/>
    <property type="evidence" value="ECO:0007669"/>
    <property type="project" value="InterPro"/>
</dbReference>
<dbReference type="InterPro" id="IPR020814">
    <property type="entry name" value="Ribosomal_S6_plastid/chlpt"/>
</dbReference>
<dbReference type="AlphaFoldDB" id="A0A6A3C5Y6"/>
<evidence type="ECO:0000313" key="7">
    <source>
        <dbReference type="EMBL" id="KAE8724655.1"/>
    </source>
</evidence>
<dbReference type="EMBL" id="VEPZ02000455">
    <property type="protein sequence ID" value="KAE8724655.1"/>
    <property type="molecule type" value="Genomic_DNA"/>
</dbReference>
<feature type="region of interest" description="Disordered" evidence="6">
    <location>
        <begin position="18"/>
        <end position="44"/>
    </location>
</feature>
<keyword evidence="4" id="KW-0689">Ribosomal protein</keyword>
<reference evidence="7" key="1">
    <citation type="submission" date="2019-09" db="EMBL/GenBank/DDBJ databases">
        <title>Draft genome information of white flower Hibiscus syriacus.</title>
        <authorList>
            <person name="Kim Y.-M."/>
        </authorList>
    </citation>
    <scope>NUCLEOTIDE SEQUENCE [LARGE SCALE GENOMIC DNA]</scope>
    <source>
        <strain evidence="7">YM2019G1</strain>
    </source>
</reference>
<accession>A0A6A3C5Y6</accession>
<evidence type="ECO:0000313" key="8">
    <source>
        <dbReference type="Proteomes" id="UP000436088"/>
    </source>
</evidence>
<gene>
    <name evidence="7" type="ORF">F3Y22_tig00010050pilonHSYRG00011</name>
</gene>
<protein>
    <submittedName>
        <fullName evidence="7">Chaperone DnaJ-domain superfamily protein isoform 1</fullName>
    </submittedName>
</protein>
<evidence type="ECO:0000256" key="6">
    <source>
        <dbReference type="SAM" id="MobiDB-lite"/>
    </source>
</evidence>
<sequence>MPFLQIFSGKLLIVEAKKNKSNDNDKQDAHSFIPKKLKDRSDSSDVSELGRLRHYEVVYLIHEKHDEGVEKVNEKVQDFLREKKGRVWRLNDWGLRRLAYKIKKAKNATTS</sequence>
<keyword evidence="3" id="KW-0694">RNA-binding</keyword>
<dbReference type="NCBIfam" id="TIGR00166">
    <property type="entry name" value="S6"/>
    <property type="match status" value="1"/>
</dbReference>
<name>A0A6A3C5Y6_HIBSY</name>
<proteinExistence type="inferred from homology"/>
<dbReference type="PANTHER" id="PTHR21011:SF1">
    <property type="entry name" value="SMALL RIBOSOMAL SUBUNIT PROTEIN BS6M"/>
    <property type="match status" value="1"/>
</dbReference>
<dbReference type="InterPro" id="IPR014717">
    <property type="entry name" value="Transl_elong_EF1B/ribsomal_bS6"/>
</dbReference>
<dbReference type="GO" id="GO:0015935">
    <property type="term" value="C:small ribosomal subunit"/>
    <property type="evidence" value="ECO:0007669"/>
    <property type="project" value="TreeGrafter"/>
</dbReference>